<comment type="similarity">
    <text evidence="1">Belongs to the glutaredoxin family.</text>
</comment>
<dbReference type="OrthoDB" id="429967at2759"/>
<dbReference type="InterPro" id="IPR008554">
    <property type="entry name" value="Glutaredoxin-like"/>
</dbReference>
<proteinExistence type="inferred from homology"/>
<dbReference type="InterPro" id="IPR036249">
    <property type="entry name" value="Thioredoxin-like_sf"/>
</dbReference>
<dbReference type="AlphaFoldDB" id="A0A2T2P699"/>
<dbReference type="Gene3D" id="3.40.30.10">
    <property type="entry name" value="Glutaredoxin"/>
    <property type="match status" value="1"/>
</dbReference>
<dbReference type="SUPFAM" id="SSF52833">
    <property type="entry name" value="Thioredoxin-like"/>
    <property type="match status" value="1"/>
</dbReference>
<dbReference type="PANTHER" id="PTHR33558">
    <property type="entry name" value="GLUTAREDOXIN-LIKE PROTEIN C5ORF63 HOMOLOG"/>
    <property type="match status" value="1"/>
</dbReference>
<reference evidence="2 3" key="1">
    <citation type="journal article" date="2018" name="Front. Microbiol.">
        <title>Genome-Wide Analysis of Corynespora cassiicola Leaf Fall Disease Putative Effectors.</title>
        <authorList>
            <person name="Lopez D."/>
            <person name="Ribeiro S."/>
            <person name="Label P."/>
            <person name="Fumanal B."/>
            <person name="Venisse J.S."/>
            <person name="Kohler A."/>
            <person name="de Oliveira R.R."/>
            <person name="Labutti K."/>
            <person name="Lipzen A."/>
            <person name="Lail K."/>
            <person name="Bauer D."/>
            <person name="Ohm R.A."/>
            <person name="Barry K.W."/>
            <person name="Spatafora J."/>
            <person name="Grigoriev I.V."/>
            <person name="Martin F.M."/>
            <person name="Pujade-Renaud V."/>
        </authorList>
    </citation>
    <scope>NUCLEOTIDE SEQUENCE [LARGE SCALE GENOMIC DNA]</scope>
    <source>
        <strain evidence="2 3">Philippines</strain>
    </source>
</reference>
<dbReference type="Pfam" id="PF05768">
    <property type="entry name" value="Glrx-like"/>
    <property type="match status" value="1"/>
</dbReference>
<sequence length="102" mass="11655">MFRASTRLLDCRVTFFTRSPCSLCDTAKAVVHNVRAKRPFAYHEINVMELGQEKWKAVYEFDTPVIHVDKSGPAETSTSSLKLMHRFSEGDVTRLMDEVETS</sequence>
<keyword evidence="1" id="KW-0813">Transport</keyword>
<dbReference type="Proteomes" id="UP000240883">
    <property type="component" value="Unassembled WGS sequence"/>
</dbReference>
<accession>A0A2T2P699</accession>
<dbReference type="PANTHER" id="PTHR33558:SF1">
    <property type="entry name" value="GLUTAREDOXIN-LIKE PROTEIN C5ORF63 HOMOLOG"/>
    <property type="match status" value="1"/>
</dbReference>
<dbReference type="EMBL" id="KZ678129">
    <property type="protein sequence ID" value="PSN73103.1"/>
    <property type="molecule type" value="Genomic_DNA"/>
</dbReference>
<name>A0A2T2P699_CORCC</name>
<gene>
    <name evidence="2" type="ORF">BS50DRAFT_482269</name>
</gene>
<keyword evidence="1" id="KW-0249">Electron transport</keyword>
<organism evidence="2 3">
    <name type="scientific">Corynespora cassiicola Philippines</name>
    <dbReference type="NCBI Taxonomy" id="1448308"/>
    <lineage>
        <taxon>Eukaryota</taxon>
        <taxon>Fungi</taxon>
        <taxon>Dikarya</taxon>
        <taxon>Ascomycota</taxon>
        <taxon>Pezizomycotina</taxon>
        <taxon>Dothideomycetes</taxon>
        <taxon>Pleosporomycetidae</taxon>
        <taxon>Pleosporales</taxon>
        <taxon>Corynesporascaceae</taxon>
        <taxon>Corynespora</taxon>
    </lineage>
</organism>
<evidence type="ECO:0000256" key="1">
    <source>
        <dbReference type="RuleBase" id="RU363082"/>
    </source>
</evidence>
<evidence type="ECO:0000313" key="2">
    <source>
        <dbReference type="EMBL" id="PSN73103.1"/>
    </source>
</evidence>
<evidence type="ECO:0000313" key="3">
    <source>
        <dbReference type="Proteomes" id="UP000240883"/>
    </source>
</evidence>
<dbReference type="InterPro" id="IPR052565">
    <property type="entry name" value="Glutaredoxin-like_YDR286C"/>
</dbReference>
<protein>
    <recommendedName>
        <fullName evidence="1">Glutaredoxin-like protein</fullName>
    </recommendedName>
</protein>
<keyword evidence="3" id="KW-1185">Reference proteome</keyword>